<comment type="caution">
    <text evidence="1">The sequence shown here is derived from an EMBL/GenBank/DDBJ whole genome shotgun (WGS) entry which is preliminary data.</text>
</comment>
<reference evidence="1 2" key="1">
    <citation type="journal article" date="2018" name="Nat. Ecol. Evol.">
        <title>Shark genomes provide insights into elasmobranch evolution and the origin of vertebrates.</title>
        <authorList>
            <person name="Hara Y"/>
            <person name="Yamaguchi K"/>
            <person name="Onimaru K"/>
            <person name="Kadota M"/>
            <person name="Koyanagi M"/>
            <person name="Keeley SD"/>
            <person name="Tatsumi K"/>
            <person name="Tanaka K"/>
            <person name="Motone F"/>
            <person name="Kageyama Y"/>
            <person name="Nozu R"/>
            <person name="Adachi N"/>
            <person name="Nishimura O"/>
            <person name="Nakagawa R"/>
            <person name="Tanegashima C"/>
            <person name="Kiyatake I"/>
            <person name="Matsumoto R"/>
            <person name="Murakumo K"/>
            <person name="Nishida K"/>
            <person name="Terakita A"/>
            <person name="Kuratani S"/>
            <person name="Sato K"/>
            <person name="Hyodo S Kuraku.S."/>
        </authorList>
    </citation>
    <scope>NUCLEOTIDE SEQUENCE [LARGE SCALE GENOMIC DNA]</scope>
</reference>
<keyword evidence="2" id="KW-1185">Reference proteome</keyword>
<sequence length="38" mass="4561">MRLLVEGVGRFYRSIYFGIKVSADYWWTINVRLHGIDE</sequence>
<proteinExistence type="predicted"/>
<dbReference type="Proteomes" id="UP000288216">
    <property type="component" value="Unassembled WGS sequence"/>
</dbReference>
<accession>A0A401Q8B5</accession>
<dbReference type="AlphaFoldDB" id="A0A401Q8B5"/>
<name>A0A401Q8B5_SCYTO</name>
<organism evidence="1 2">
    <name type="scientific">Scyliorhinus torazame</name>
    <name type="common">Cloudy catshark</name>
    <name type="synonym">Catulus torazame</name>
    <dbReference type="NCBI Taxonomy" id="75743"/>
    <lineage>
        <taxon>Eukaryota</taxon>
        <taxon>Metazoa</taxon>
        <taxon>Chordata</taxon>
        <taxon>Craniata</taxon>
        <taxon>Vertebrata</taxon>
        <taxon>Chondrichthyes</taxon>
        <taxon>Elasmobranchii</taxon>
        <taxon>Galeomorphii</taxon>
        <taxon>Galeoidea</taxon>
        <taxon>Carcharhiniformes</taxon>
        <taxon>Scyliorhinidae</taxon>
        <taxon>Scyliorhinus</taxon>
    </lineage>
</organism>
<evidence type="ECO:0000313" key="1">
    <source>
        <dbReference type="EMBL" id="GCB81629.1"/>
    </source>
</evidence>
<evidence type="ECO:0000313" key="2">
    <source>
        <dbReference type="Proteomes" id="UP000288216"/>
    </source>
</evidence>
<dbReference type="EMBL" id="BFAA01019003">
    <property type="protein sequence ID" value="GCB81629.1"/>
    <property type="molecule type" value="Genomic_DNA"/>
</dbReference>
<feature type="non-terminal residue" evidence="1">
    <location>
        <position position="38"/>
    </location>
</feature>
<protein>
    <submittedName>
        <fullName evidence="1">Uncharacterized protein</fullName>
    </submittedName>
</protein>
<gene>
    <name evidence="1" type="ORF">scyTo_0021432</name>
</gene>
<dbReference type="OrthoDB" id="427480at2759"/>